<evidence type="ECO:0000313" key="4">
    <source>
        <dbReference type="EnsemblMetazoa" id="PHUM008210-PA"/>
    </source>
</evidence>
<evidence type="ECO:0000313" key="5">
    <source>
        <dbReference type="Proteomes" id="UP000009046"/>
    </source>
</evidence>
<evidence type="ECO:0000256" key="2">
    <source>
        <dbReference type="SAM" id="Phobius"/>
    </source>
</evidence>
<feature type="transmembrane region" description="Helical" evidence="2">
    <location>
        <begin position="136"/>
        <end position="154"/>
    </location>
</feature>
<evidence type="ECO:0000256" key="1">
    <source>
        <dbReference type="SAM" id="MobiDB-lite"/>
    </source>
</evidence>
<evidence type="ECO:0000313" key="3">
    <source>
        <dbReference type="EMBL" id="EEB09980.1"/>
    </source>
</evidence>
<protein>
    <submittedName>
        <fullName evidence="3 4">Uncharacterized protein</fullName>
    </submittedName>
</protein>
<dbReference type="EnsemblMetazoa" id="PHUM008210-RA">
    <property type="protein sequence ID" value="PHUM008210-PA"/>
    <property type="gene ID" value="PHUM008210"/>
</dbReference>
<name>E0V9C4_PEDHC</name>
<keyword evidence="2" id="KW-1133">Transmembrane helix</keyword>
<dbReference type="OrthoDB" id="6361347at2759"/>
<dbReference type="KEGG" id="phu:Phum_PHUM008210"/>
<reference evidence="3" key="1">
    <citation type="submission" date="2007-04" db="EMBL/GenBank/DDBJ databases">
        <title>Annotation of Pediculus humanus corporis strain USDA.</title>
        <authorList>
            <person name="Kirkness E."/>
            <person name="Hannick L."/>
            <person name="Hass B."/>
            <person name="Bruggner R."/>
            <person name="Lawson D."/>
            <person name="Bidwell S."/>
            <person name="Joardar V."/>
            <person name="Caler E."/>
            <person name="Walenz B."/>
            <person name="Inman J."/>
            <person name="Schobel S."/>
            <person name="Galinsky K."/>
            <person name="Amedeo P."/>
            <person name="Strausberg R."/>
        </authorList>
    </citation>
    <scope>NUCLEOTIDE SEQUENCE</scope>
    <source>
        <strain evidence="3">USDA</strain>
    </source>
</reference>
<reference evidence="3" key="2">
    <citation type="submission" date="2007-04" db="EMBL/GenBank/DDBJ databases">
        <title>The genome of the human body louse.</title>
        <authorList>
            <consortium name="The Human Body Louse Genome Consortium"/>
            <person name="Kirkness E."/>
            <person name="Walenz B."/>
            <person name="Hass B."/>
            <person name="Bruggner R."/>
            <person name="Strausberg R."/>
        </authorList>
    </citation>
    <scope>NUCLEOTIDE SEQUENCE</scope>
    <source>
        <strain evidence="3">USDA</strain>
    </source>
</reference>
<dbReference type="Proteomes" id="UP000009046">
    <property type="component" value="Unassembled WGS sequence"/>
</dbReference>
<dbReference type="EMBL" id="DS234991">
    <property type="protein sequence ID" value="EEB09980.1"/>
    <property type="molecule type" value="Genomic_DNA"/>
</dbReference>
<proteinExistence type="predicted"/>
<keyword evidence="5" id="KW-1185">Reference proteome</keyword>
<dbReference type="RefSeq" id="XP_002422718.1">
    <property type="nucleotide sequence ID" value="XM_002422673.1"/>
</dbReference>
<dbReference type="PANTHER" id="PTHR37159">
    <property type="entry name" value="GH11867P"/>
    <property type="match status" value="1"/>
</dbReference>
<keyword evidence="2" id="KW-0472">Membrane</keyword>
<accession>E0V9C4</accession>
<dbReference type="EMBL" id="AAZO01000098">
    <property type="status" value="NOT_ANNOTATED_CDS"/>
    <property type="molecule type" value="Genomic_DNA"/>
</dbReference>
<feature type="compositionally biased region" description="Low complexity" evidence="1">
    <location>
        <begin position="17"/>
        <end position="27"/>
    </location>
</feature>
<dbReference type="VEuPathDB" id="VectorBase:PHUM008210"/>
<dbReference type="PANTHER" id="PTHR37159:SF1">
    <property type="entry name" value="GH11867P"/>
    <property type="match status" value="1"/>
</dbReference>
<dbReference type="GeneID" id="8233536"/>
<dbReference type="InParanoid" id="E0V9C4"/>
<keyword evidence="2" id="KW-0812">Transmembrane</keyword>
<reference evidence="4" key="3">
    <citation type="submission" date="2021-02" db="UniProtKB">
        <authorList>
            <consortium name="EnsemblMetazoa"/>
        </authorList>
    </citation>
    <scope>IDENTIFICATION</scope>
    <source>
        <strain evidence="4">USDA</strain>
    </source>
</reference>
<dbReference type="STRING" id="121224.E0V9C4"/>
<dbReference type="eggNOG" id="ENOG502SEQM">
    <property type="taxonomic scope" value="Eukaryota"/>
</dbReference>
<feature type="region of interest" description="Disordered" evidence="1">
    <location>
        <begin position="15"/>
        <end position="68"/>
    </location>
</feature>
<dbReference type="AlphaFoldDB" id="E0V9C4"/>
<gene>
    <name evidence="4" type="primary">8233536</name>
    <name evidence="3" type="ORF">Phum_PHUM008210</name>
</gene>
<dbReference type="HOGENOM" id="CLU_1024170_0_0_1"/>
<feature type="compositionally biased region" description="Low complexity" evidence="1">
    <location>
        <begin position="51"/>
        <end position="61"/>
    </location>
</feature>
<sequence>MNHCRKIKVKIYKDGTDSGIDNTSDTSDSNDDNPLGKRYRKVQIADEKESSSTTSTTQQQHQQEHKRKKKNCDIMEYLKFNENLYDCDNKTGKQFFNSLILGQYETVDFTINSNTAGKPSWLNVEKFRRGQKFARDHFFCINFAEMLSLFILFAQKSALDALIYTGNSDSPYTAFVRYLSTVVKLLSWYQDDDVWNDEVESFGKNNLTIVRGMHKNVYTSMTNSSNDELMTKTTLGDPSRVALWCPLQSLLLQDFPNAFRYKMTTDKFSPLK</sequence>
<dbReference type="EMBL" id="AAZO01000097">
    <property type="status" value="NOT_ANNOTATED_CDS"/>
    <property type="molecule type" value="Genomic_DNA"/>
</dbReference>
<dbReference type="CTD" id="8233536"/>
<organism>
    <name type="scientific">Pediculus humanus subsp. corporis</name>
    <name type="common">Body louse</name>
    <dbReference type="NCBI Taxonomy" id="121224"/>
    <lineage>
        <taxon>Eukaryota</taxon>
        <taxon>Metazoa</taxon>
        <taxon>Ecdysozoa</taxon>
        <taxon>Arthropoda</taxon>
        <taxon>Hexapoda</taxon>
        <taxon>Insecta</taxon>
        <taxon>Pterygota</taxon>
        <taxon>Neoptera</taxon>
        <taxon>Paraneoptera</taxon>
        <taxon>Psocodea</taxon>
        <taxon>Troctomorpha</taxon>
        <taxon>Phthiraptera</taxon>
        <taxon>Anoplura</taxon>
        <taxon>Pediculidae</taxon>
        <taxon>Pediculus</taxon>
    </lineage>
</organism>